<feature type="domain" description="Smr" evidence="1">
    <location>
        <begin position="409"/>
        <end position="484"/>
    </location>
</feature>
<dbReference type="InterPro" id="IPR003892">
    <property type="entry name" value="CUE"/>
</dbReference>
<accession>A0ABR2H9J5</accession>
<dbReference type="EMBL" id="JAPFFF010000037">
    <property type="protein sequence ID" value="KAK8842872.1"/>
    <property type="molecule type" value="Genomic_DNA"/>
</dbReference>
<evidence type="ECO:0000259" key="1">
    <source>
        <dbReference type="PROSITE" id="PS50828"/>
    </source>
</evidence>
<gene>
    <name evidence="3" type="ORF">M9Y10_025738</name>
</gene>
<dbReference type="InterPro" id="IPR052772">
    <property type="entry name" value="Endo/PolyKinase_Domain-Protein"/>
</dbReference>
<dbReference type="PROSITE" id="PS51140">
    <property type="entry name" value="CUE"/>
    <property type="match status" value="1"/>
</dbReference>
<comment type="caution">
    <text evidence="3">The sequence shown here is derived from an EMBL/GenBank/DDBJ whole genome shotgun (WGS) entry which is preliminary data.</text>
</comment>
<evidence type="ECO:0000313" key="3">
    <source>
        <dbReference type="EMBL" id="KAK8842872.1"/>
    </source>
</evidence>
<dbReference type="PANTHER" id="PTHR46535">
    <property type="entry name" value="NEDD4-BINDING PROTEIN 2"/>
    <property type="match status" value="1"/>
</dbReference>
<dbReference type="InterPro" id="IPR036063">
    <property type="entry name" value="Smr_dom_sf"/>
</dbReference>
<evidence type="ECO:0000259" key="2">
    <source>
        <dbReference type="PROSITE" id="PS51140"/>
    </source>
</evidence>
<proteinExistence type="predicted"/>
<keyword evidence="4" id="KW-1185">Reference proteome</keyword>
<sequence>MCDIDQEAVKNLAEMFPGIHRNEISSFLEWNSFDEAVNLLIQIYPQNANNEEREYDNDENGYDDFIALSNSIPLDDQNEMIIDIQKDFPDFDDEICLVFLEDSKFNLEEAKKEAYATRQLFRHQEAVSKREEAFMKLKKNNPNLSDTFVLNALEAADGDYSTASALIRESIEPDKKSKKKQILFENGPVSHIATSKKPKKIKKKTIPSIKSTEKRSLYEFSHINEKMRYEAQITQLMDTFGKSSKDFTHDDYEEALKLTNGDIDRAASILSEKLKCIELNREVSNADNGSNPNSNSTHSVKMRELIEMFPFASTSDLEDLLYNSYGNIQIVSELMLNRMSDNPRPEEELLEELLKEIPHEENPDADEDDQVVRYYRKKPSSSASVIHVNKTNKMPDRPSMHGKTESITIDLHGMRVAEAQETVIRTLRNVQNSNTGIIYFITGRGQHSKGNVPVLRPLVMKMCKERGYRPAVSQNRGTVICNVI</sequence>
<protein>
    <recommendedName>
        <fullName evidence="5">Smr domain containing protein</fullName>
    </recommendedName>
</protein>
<dbReference type="Pfam" id="PF01713">
    <property type="entry name" value="Smr"/>
    <property type="match status" value="1"/>
</dbReference>
<dbReference type="Gene3D" id="3.30.1370.110">
    <property type="match status" value="1"/>
</dbReference>
<dbReference type="SUPFAM" id="SSF160443">
    <property type="entry name" value="SMR domain-like"/>
    <property type="match status" value="1"/>
</dbReference>
<dbReference type="Proteomes" id="UP001470230">
    <property type="component" value="Unassembled WGS sequence"/>
</dbReference>
<organism evidence="3 4">
    <name type="scientific">Tritrichomonas musculus</name>
    <dbReference type="NCBI Taxonomy" id="1915356"/>
    <lineage>
        <taxon>Eukaryota</taxon>
        <taxon>Metamonada</taxon>
        <taxon>Parabasalia</taxon>
        <taxon>Tritrichomonadida</taxon>
        <taxon>Tritrichomonadidae</taxon>
        <taxon>Tritrichomonas</taxon>
    </lineage>
</organism>
<dbReference type="SMART" id="SM00463">
    <property type="entry name" value="SMR"/>
    <property type="match status" value="1"/>
</dbReference>
<name>A0ABR2H9J5_9EUKA</name>
<feature type="domain" description="CUE" evidence="2">
    <location>
        <begin position="297"/>
        <end position="341"/>
    </location>
</feature>
<reference evidence="3 4" key="1">
    <citation type="submission" date="2024-04" db="EMBL/GenBank/DDBJ databases">
        <title>Tritrichomonas musculus Genome.</title>
        <authorList>
            <person name="Alves-Ferreira E."/>
            <person name="Grigg M."/>
            <person name="Lorenzi H."/>
            <person name="Galac M."/>
        </authorList>
    </citation>
    <scope>NUCLEOTIDE SEQUENCE [LARGE SCALE GENOMIC DNA]</scope>
    <source>
        <strain evidence="3 4">EAF2021</strain>
    </source>
</reference>
<dbReference type="PANTHER" id="PTHR46535:SF1">
    <property type="entry name" value="NEDD4-BINDING PROTEIN 2"/>
    <property type="match status" value="1"/>
</dbReference>
<evidence type="ECO:0008006" key="5">
    <source>
        <dbReference type="Google" id="ProtNLM"/>
    </source>
</evidence>
<evidence type="ECO:0000313" key="4">
    <source>
        <dbReference type="Proteomes" id="UP001470230"/>
    </source>
</evidence>
<dbReference type="InterPro" id="IPR002625">
    <property type="entry name" value="Smr_dom"/>
</dbReference>
<dbReference type="PROSITE" id="PS50828">
    <property type="entry name" value="SMR"/>
    <property type="match status" value="1"/>
</dbReference>